<protein>
    <submittedName>
        <fullName evidence="1">Uncharacterized protein</fullName>
    </submittedName>
</protein>
<reference evidence="1 2" key="1">
    <citation type="journal article" date="2022" name="New Phytol.">
        <title>Ecological generalism drives hyperdiversity of secondary metabolite gene clusters in xylarialean endophytes.</title>
        <authorList>
            <person name="Franco M.E.E."/>
            <person name="Wisecaver J.H."/>
            <person name="Arnold A.E."/>
            <person name="Ju Y.M."/>
            <person name="Slot J.C."/>
            <person name="Ahrendt S."/>
            <person name="Moore L.P."/>
            <person name="Eastman K.E."/>
            <person name="Scott K."/>
            <person name="Konkel Z."/>
            <person name="Mondo S.J."/>
            <person name="Kuo A."/>
            <person name="Hayes R.D."/>
            <person name="Haridas S."/>
            <person name="Andreopoulos B."/>
            <person name="Riley R."/>
            <person name="LaButti K."/>
            <person name="Pangilinan J."/>
            <person name="Lipzen A."/>
            <person name="Amirebrahimi M."/>
            <person name="Yan J."/>
            <person name="Adam C."/>
            <person name="Keymanesh K."/>
            <person name="Ng V."/>
            <person name="Louie K."/>
            <person name="Northen T."/>
            <person name="Drula E."/>
            <person name="Henrissat B."/>
            <person name="Hsieh H.M."/>
            <person name="Youens-Clark K."/>
            <person name="Lutzoni F."/>
            <person name="Miadlikowska J."/>
            <person name="Eastwood D.C."/>
            <person name="Hamelin R.C."/>
            <person name="Grigoriev I.V."/>
            <person name="U'Ren J.M."/>
        </authorList>
    </citation>
    <scope>NUCLEOTIDE SEQUENCE [LARGE SCALE GENOMIC DNA]</scope>
    <source>
        <strain evidence="1 2">ER1909</strain>
    </source>
</reference>
<comment type="caution">
    <text evidence="1">The sequence shown here is derived from an EMBL/GenBank/DDBJ whole genome shotgun (WGS) entry which is preliminary data.</text>
</comment>
<evidence type="ECO:0000313" key="1">
    <source>
        <dbReference type="EMBL" id="KAI6091211.1"/>
    </source>
</evidence>
<proteinExistence type="predicted"/>
<dbReference type="Proteomes" id="UP001497680">
    <property type="component" value="Unassembled WGS sequence"/>
</dbReference>
<name>A0ACC0DEQ5_9PEZI</name>
<sequence length="1651" mass="182341">MSTNQNPIYSQGFSFGSYVQDGVDPRTGQYTCTVEIYKAAAKVRNCAPLSLSLVYDPLNPRDNGFGQGWSFNLSSYQHRDTKVLILSTGERFQAQEATNDILIKDQKLKGFQMKKTTSGYQVIHKDGQVEVLSNANNTYDTSVPVQLYAPNGRSLELSWTRSGEQPRLQSIKDGTQVLVDIAYQSGSVQVTRAPNTTESSTLTCSLANNQLTGIQLPLEDKSTWKFNYQTFGKITCLARITSPGGLVEEVTYNADGHRLPQGAPYSSIPTVASHVVRPGAKQLDMQTDYTYSDKNFLANGSGNAWKQSEDNLYQANANYEYSTVVQVKGGTKTTYVYNRFHLLISTTHEKGTKQIVRGIVFNGTSTAAFDGQPAQYQLPKTVQTTFRDTATTYSRVETTTYEFDEWGNLITITEPNGLVTDRLYYSVNGEKDPSTGDVLCPADPNGFQQHLKREMVMPKASSYATPTRSKSYTYRALTTATGAPTSSFIGVRQIQSAEENQTLSTTEYTYVDQKDSRDHGRFAQRVTRLLGSYTTTSKWTWSYPTSEQLKGVRTITYFDSKTETDSTISSLSTGLALSNVDKDGNEVRFQYDKIGQLIKETVSPGTAYEASLQIAYALKDGEAGHRVTVTDFKGVQTRRTTDGLGRVILIERQDDSDPRPFRTTHERVYDQVGQCVRTDDVDWVTRSSTATEIRNRHTLQYDDWGQVYKVTDSTGVVNVSVTDPIQLTHTEGIEGQSLIKTQFNEFNAIIKKSVITKTGEEYSKIQYAYDGLGRRVSETDNFGRVTDYEIGIFDRVTKTAWPNDRTVSTAYANESAASLAVSMKVNDSVAGIQSFDGLRRITSQKLGSRTTTRSYVGNVPKAASITTPKGDKHELTYAPEMSYALTRLKSPDNEDTFVYDKTSSAVLNLNGSYVKEKRQYLPSGLLKQEDFTYNSAKNFSAKSGYSMAGKLLSYTDVHGQARELTYDAFGRLKTMVQGTTTITLTYDNLGRVSQSTALDGAKQSSLTTKYTYDEFGREITRTGTRGSETLYKVTQTYNTMNFFTSRILENGKGTVQRNEAFRYDRRYRLIEYQCLGTQQPKDEKGQAIQVQQFSFDAYDNLVQVIKTFGDGTKDTTTNKYSTEDPTRLVQITHTHPKYTPTVTLEYDANGCLTKDEQGRQLKYDSRSRLKTVLNSAGTTLCEYFYDASGKLVCQKANGTDTYLHYRGDKLIATATGDSKISYISNGNEYWGQTLQKGTETQTQLWASDSHQSVLSWIDTQKPTEINQQAYTPYGFNGGSSSIGFNGQWRDPVTGWYHLGNGYRVYNPVLMRFHSPDQWSPFTSREVNAYGYCLGDPINRIDPSGHFSIFGMEFGWRDLAVTLVGVAVGITVGVLTAGAGFAVAAGLGIAAGVVSDVATGMVYDAATGKGPTWESVGQDALNGAIGGVIGEVGGRVITKGVQVAWRGISKAVSRAGTRAATTAAAGATAGGRTMGSLAPEIRRGVLLGAQNHVDELVYFHTLNGELGTEGLLTHGLPDGRLMGRAGEGQVAMLSADAVTNYTIKPLMREAGRQNPLLKEIRKQGRPFYLFACYGADSGAGQSVANALRRPVVAFHDQLKPMNNGMMHYAVYNALEVKGGFERVYGNVPWKQFDPVVDTAVDAVERMDWQDIP</sequence>
<dbReference type="EMBL" id="MU394287">
    <property type="protein sequence ID" value="KAI6091211.1"/>
    <property type="molecule type" value="Genomic_DNA"/>
</dbReference>
<keyword evidence="2" id="KW-1185">Reference proteome</keyword>
<accession>A0ACC0DEQ5</accession>
<organism evidence="1 2">
    <name type="scientific">Hypoxylon rubiginosum</name>
    <dbReference type="NCBI Taxonomy" id="110542"/>
    <lineage>
        <taxon>Eukaryota</taxon>
        <taxon>Fungi</taxon>
        <taxon>Dikarya</taxon>
        <taxon>Ascomycota</taxon>
        <taxon>Pezizomycotina</taxon>
        <taxon>Sordariomycetes</taxon>
        <taxon>Xylariomycetidae</taxon>
        <taxon>Xylariales</taxon>
        <taxon>Hypoxylaceae</taxon>
        <taxon>Hypoxylon</taxon>
    </lineage>
</organism>
<gene>
    <name evidence="1" type="ORF">F4821DRAFT_281153</name>
</gene>
<evidence type="ECO:0000313" key="2">
    <source>
        <dbReference type="Proteomes" id="UP001497680"/>
    </source>
</evidence>